<dbReference type="InterPro" id="IPR025558">
    <property type="entry name" value="DUF4283"/>
</dbReference>
<sequence length="533" mass="60697">MNRDYFLVHFSYGDDYSHALMEGPWMIAGHYLIVQRWRPFFLFGSIEVRKIALWVRIPNLPIELYNHRFLWRVGSAIGHMLKVDRTTSIHSREKFARICVEIDLAKQLVPRISVLGCELHIEYEGLHQICFACGRYGHRSKQCMERPVTNGDPREEAGAGDIPSGEASNEKVDAQNGKAEDPQNPRNHDNRQINPDFGSWMLVKRYNFKKKAQSEVRKSHTNQGLGTNDNSKEGSSPKGKDPGAGSRFAILHEEGMNNVHESVTQMEANQETQLTNGAVKGKERNKELEGIELIIKEYMNRMERDQREAADAMRSARMNLEKHAVRDNLLFKSEKNQPPPGTEVEQSDITMSDAGGSRSKEESSSRDQVGPRQWANAHKGVGSKTFPSINPRYAARPSWVSRRSLWNSLKSLSNSVNLPWYLMGDFNAMLHNHVKRGGSIHNTQNVCKEFQECVSACGLIDLGFSRWPFTWKRGNLAERLDRGLSNLDWQIAYLEASIKPLPMLKSDHSPICRQISPAMNQNRGRRPFRFLAA</sequence>
<comment type="caution">
    <text evidence="5">The sequence shown here is derived from an EMBL/GenBank/DDBJ whole genome shotgun (WGS) entry which is preliminary data.</text>
</comment>
<gene>
    <name evidence="5" type="ORF">Ahy_B10g100815</name>
</gene>
<keyword evidence="1" id="KW-0479">Metal-binding</keyword>
<feature type="coiled-coil region" evidence="2">
    <location>
        <begin position="288"/>
        <end position="319"/>
    </location>
</feature>
<dbReference type="PROSITE" id="PS50158">
    <property type="entry name" value="ZF_CCHC"/>
    <property type="match status" value="1"/>
</dbReference>
<dbReference type="InterPro" id="IPR036691">
    <property type="entry name" value="Endo/exonu/phosph_ase_sf"/>
</dbReference>
<dbReference type="AlphaFoldDB" id="A0A444WXZ5"/>
<reference evidence="5 6" key="1">
    <citation type="submission" date="2019-01" db="EMBL/GenBank/DDBJ databases">
        <title>Sequencing of cultivated peanut Arachis hypogaea provides insights into genome evolution and oil improvement.</title>
        <authorList>
            <person name="Chen X."/>
        </authorList>
    </citation>
    <scope>NUCLEOTIDE SEQUENCE [LARGE SCALE GENOMIC DNA]</scope>
    <source>
        <strain evidence="6">cv. Fuhuasheng</strain>
        <tissue evidence="5">Leaves</tissue>
    </source>
</reference>
<keyword evidence="2" id="KW-0175">Coiled coil</keyword>
<feature type="region of interest" description="Disordered" evidence="3">
    <location>
        <begin position="325"/>
        <end position="388"/>
    </location>
</feature>
<evidence type="ECO:0000313" key="5">
    <source>
        <dbReference type="EMBL" id="RYQ82222.1"/>
    </source>
</evidence>
<proteinExistence type="predicted"/>
<dbReference type="EMBL" id="SDMP01000020">
    <property type="protein sequence ID" value="RYQ82222.1"/>
    <property type="molecule type" value="Genomic_DNA"/>
</dbReference>
<evidence type="ECO:0000256" key="2">
    <source>
        <dbReference type="SAM" id="Coils"/>
    </source>
</evidence>
<dbReference type="Proteomes" id="UP000289738">
    <property type="component" value="Chromosome B10"/>
</dbReference>
<organism evidence="5 6">
    <name type="scientific">Arachis hypogaea</name>
    <name type="common">Peanut</name>
    <dbReference type="NCBI Taxonomy" id="3818"/>
    <lineage>
        <taxon>Eukaryota</taxon>
        <taxon>Viridiplantae</taxon>
        <taxon>Streptophyta</taxon>
        <taxon>Embryophyta</taxon>
        <taxon>Tracheophyta</taxon>
        <taxon>Spermatophyta</taxon>
        <taxon>Magnoliopsida</taxon>
        <taxon>eudicotyledons</taxon>
        <taxon>Gunneridae</taxon>
        <taxon>Pentapetalae</taxon>
        <taxon>rosids</taxon>
        <taxon>fabids</taxon>
        <taxon>Fabales</taxon>
        <taxon>Fabaceae</taxon>
        <taxon>Papilionoideae</taxon>
        <taxon>50 kb inversion clade</taxon>
        <taxon>dalbergioids sensu lato</taxon>
        <taxon>Dalbergieae</taxon>
        <taxon>Pterocarpus clade</taxon>
        <taxon>Arachis</taxon>
    </lineage>
</organism>
<dbReference type="STRING" id="3818.A0A444WXZ5"/>
<dbReference type="PANTHER" id="PTHR31286:SF99">
    <property type="entry name" value="DUF4283 DOMAIN-CONTAINING PROTEIN"/>
    <property type="match status" value="1"/>
</dbReference>
<protein>
    <recommendedName>
        <fullName evidence="4">CCHC-type domain-containing protein</fullName>
    </recommendedName>
</protein>
<name>A0A444WXZ5_ARAHY</name>
<keyword evidence="1" id="KW-0863">Zinc-finger</keyword>
<dbReference type="SUPFAM" id="SSF56219">
    <property type="entry name" value="DNase I-like"/>
    <property type="match status" value="1"/>
</dbReference>
<dbReference type="Pfam" id="PF14111">
    <property type="entry name" value="DUF4283"/>
    <property type="match status" value="1"/>
</dbReference>
<feature type="region of interest" description="Disordered" evidence="3">
    <location>
        <begin position="211"/>
        <end position="246"/>
    </location>
</feature>
<feature type="region of interest" description="Disordered" evidence="3">
    <location>
        <begin position="144"/>
        <end position="196"/>
    </location>
</feature>
<dbReference type="Gene3D" id="3.60.10.10">
    <property type="entry name" value="Endonuclease/exonuclease/phosphatase"/>
    <property type="match status" value="1"/>
</dbReference>
<keyword evidence="6" id="KW-1185">Reference proteome</keyword>
<feature type="compositionally biased region" description="Basic and acidic residues" evidence="3">
    <location>
        <begin position="168"/>
        <end position="191"/>
    </location>
</feature>
<dbReference type="InterPro" id="IPR040256">
    <property type="entry name" value="At4g02000-like"/>
</dbReference>
<dbReference type="GO" id="GO:0003676">
    <property type="term" value="F:nucleic acid binding"/>
    <property type="evidence" value="ECO:0007669"/>
    <property type="project" value="InterPro"/>
</dbReference>
<evidence type="ECO:0000256" key="1">
    <source>
        <dbReference type="PROSITE-ProRule" id="PRU00047"/>
    </source>
</evidence>
<evidence type="ECO:0000256" key="3">
    <source>
        <dbReference type="SAM" id="MobiDB-lite"/>
    </source>
</evidence>
<dbReference type="InterPro" id="IPR001878">
    <property type="entry name" value="Znf_CCHC"/>
</dbReference>
<keyword evidence="1" id="KW-0862">Zinc</keyword>
<evidence type="ECO:0000259" key="4">
    <source>
        <dbReference type="PROSITE" id="PS50158"/>
    </source>
</evidence>
<dbReference type="GO" id="GO:0008270">
    <property type="term" value="F:zinc ion binding"/>
    <property type="evidence" value="ECO:0007669"/>
    <property type="project" value="UniProtKB-KW"/>
</dbReference>
<evidence type="ECO:0000313" key="6">
    <source>
        <dbReference type="Proteomes" id="UP000289738"/>
    </source>
</evidence>
<feature type="domain" description="CCHC-type" evidence="4">
    <location>
        <begin position="130"/>
        <end position="143"/>
    </location>
</feature>
<accession>A0A444WXZ5</accession>
<dbReference type="PANTHER" id="PTHR31286">
    <property type="entry name" value="GLYCINE-RICH CELL WALL STRUCTURAL PROTEIN 1.8-LIKE"/>
    <property type="match status" value="1"/>
</dbReference>